<feature type="domain" description="NAD-dependent epimerase/dehydratase" evidence="5">
    <location>
        <begin position="3"/>
        <end position="241"/>
    </location>
</feature>
<gene>
    <name evidence="6" type="primary">rfaD</name>
    <name evidence="4" type="synonym">hldD</name>
    <name evidence="6" type="ORF">TsocGM_15450</name>
</gene>
<feature type="binding site" evidence="4">
    <location>
        <position position="168"/>
    </location>
    <ligand>
        <name>substrate</name>
    </ligand>
</feature>
<dbReference type="PANTHER" id="PTHR43103:SF3">
    <property type="entry name" value="ADP-L-GLYCERO-D-MANNO-HEPTOSE-6-EPIMERASE"/>
    <property type="match status" value="1"/>
</dbReference>
<dbReference type="EMBL" id="RYZH01000029">
    <property type="protein sequence ID" value="RUL86878.1"/>
    <property type="molecule type" value="Genomic_DNA"/>
</dbReference>
<sequence>MHIVTGAAGFIGSNIVRALNDRGISDILAVDDLRQGDKFRNLKDCDLADYMDLAEFRDLIRSGKSIGPVQAILHQGACADTTESDGRFMMDNNFTFSKELLRWAVDLGSALVYASSASVYGAGTVCREERACEDPLNVYAYSKLLFDRYVEAARPRLRTTVVGLRYFNVYGPREQFKGRMASMVHQLHQQLARDGVARLFEGTDGYGPGEQRRDFVFVGDVARVNLFFAEGPPRVGVFNVGTGQSRSFNDIARILIEQLGRGRVEYIPFPDTLRGKYQSFTQADLTRLRSVGYEEPFTSLEEGIARLVAASSPPC</sequence>
<feature type="binding site" evidence="4">
    <location>
        <position position="213"/>
    </location>
    <ligand>
        <name>substrate</name>
    </ligand>
</feature>
<dbReference type="Proteomes" id="UP000280296">
    <property type="component" value="Unassembled WGS sequence"/>
</dbReference>
<feature type="binding site" evidence="4">
    <location>
        <begin position="200"/>
        <end position="203"/>
    </location>
    <ligand>
        <name>substrate</name>
    </ligand>
</feature>
<reference evidence="6 7" key="2">
    <citation type="submission" date="2019-01" db="EMBL/GenBank/DDBJ databases">
        <title>Tautonia sociabilis, a novel thermotolerant planctomycete of Isosphaeraceae family, isolated from a 4000 m deep subterranean habitat.</title>
        <authorList>
            <person name="Kovaleva O.L."/>
            <person name="Elcheninov A.G."/>
            <person name="Van Heerden E."/>
            <person name="Toshchakov S.V."/>
            <person name="Novikov A."/>
            <person name="Bonch-Osmolovskaya E.A."/>
            <person name="Kublanov I.V."/>
        </authorList>
    </citation>
    <scope>NUCLEOTIDE SEQUENCE [LARGE SCALE GENOMIC DNA]</scope>
    <source>
        <strain evidence="6 7">GM2012</strain>
    </source>
</reference>
<dbReference type="SUPFAM" id="SSF51735">
    <property type="entry name" value="NAD(P)-binding Rossmann-fold domains"/>
    <property type="match status" value="1"/>
</dbReference>
<evidence type="ECO:0000313" key="6">
    <source>
        <dbReference type="EMBL" id="RUL86878.1"/>
    </source>
</evidence>
<dbReference type="InterPro" id="IPR036291">
    <property type="entry name" value="NAD(P)-bd_dom_sf"/>
</dbReference>
<feature type="binding site" evidence="4">
    <location>
        <position position="179"/>
    </location>
    <ligand>
        <name>substrate</name>
    </ligand>
</feature>
<dbReference type="GO" id="GO:0005975">
    <property type="term" value="P:carbohydrate metabolic process"/>
    <property type="evidence" value="ECO:0007669"/>
    <property type="project" value="UniProtKB-UniRule"/>
</dbReference>
<proteinExistence type="inferred from homology"/>
<dbReference type="PANTHER" id="PTHR43103">
    <property type="entry name" value="NUCLEOSIDE-DIPHOSPHATE-SUGAR EPIMERASE"/>
    <property type="match status" value="1"/>
</dbReference>
<comment type="subunit">
    <text evidence="4">Homopentamer.</text>
</comment>
<feature type="active site" description="Proton acceptor" evidence="4">
    <location>
        <position position="177"/>
    </location>
</feature>
<evidence type="ECO:0000259" key="5">
    <source>
        <dbReference type="Pfam" id="PF01370"/>
    </source>
</evidence>
<evidence type="ECO:0000256" key="3">
    <source>
        <dbReference type="ARBA" id="ARBA00023277"/>
    </source>
</evidence>
<comment type="pathway">
    <text evidence="4">Nucleotide-sugar biosynthesis; ADP-L-glycero-beta-D-manno-heptose biosynthesis; ADP-L-glycero-beta-D-manno-heptose from D-glycero-beta-D-manno-heptose 7-phosphate: step 4/4.</text>
</comment>
<comment type="domain">
    <text evidence="4">Contains a large N-terminal NADP-binding domain, and a smaller C-terminal substrate-binding domain.</text>
</comment>
<dbReference type="InterPro" id="IPR011912">
    <property type="entry name" value="Heptose_epim"/>
</dbReference>
<comment type="caution">
    <text evidence="6">The sequence shown here is derived from an EMBL/GenBank/DDBJ whole genome shotgun (WGS) entry which is preliminary data.</text>
</comment>
<dbReference type="Gene3D" id="3.40.50.720">
    <property type="entry name" value="NAD(P)-binding Rossmann-like Domain"/>
    <property type="match status" value="1"/>
</dbReference>
<organism evidence="6 7">
    <name type="scientific">Tautonia sociabilis</name>
    <dbReference type="NCBI Taxonomy" id="2080755"/>
    <lineage>
        <taxon>Bacteria</taxon>
        <taxon>Pseudomonadati</taxon>
        <taxon>Planctomycetota</taxon>
        <taxon>Planctomycetia</taxon>
        <taxon>Isosphaerales</taxon>
        <taxon>Isosphaeraceae</taxon>
        <taxon>Tautonia</taxon>
    </lineage>
</organism>
<comment type="cofactor">
    <cofactor evidence="4">
        <name>NADP(+)</name>
        <dbReference type="ChEBI" id="CHEBI:58349"/>
    </cofactor>
    <text evidence="4">Binds 1 NADP(+) per subunit.</text>
</comment>
<dbReference type="UniPathway" id="UPA00356">
    <property type="reaction ID" value="UER00440"/>
</dbReference>
<feature type="binding site" evidence="4">
    <location>
        <begin position="10"/>
        <end position="11"/>
    </location>
    <ligand>
        <name>NADP(+)</name>
        <dbReference type="ChEBI" id="CHEBI:58349"/>
    </ligand>
</feature>
<keyword evidence="2 4" id="KW-0413">Isomerase</keyword>
<dbReference type="InterPro" id="IPR001509">
    <property type="entry name" value="Epimerase_deHydtase"/>
</dbReference>
<comment type="function">
    <text evidence="4">Catalyzes the interconversion between ADP-D-glycero-beta-D-manno-heptose and ADP-L-glycero-beta-D-manno-heptose via an epimerization at carbon 6 of the heptose.</text>
</comment>
<feature type="binding site" evidence="4">
    <location>
        <position position="186"/>
    </location>
    <ligand>
        <name>substrate</name>
    </ligand>
</feature>
<feature type="binding site" evidence="4">
    <location>
        <position position="169"/>
    </location>
    <ligand>
        <name>NADP(+)</name>
        <dbReference type="ChEBI" id="CHEBI:58349"/>
    </ligand>
</feature>
<feature type="binding site" evidence="4">
    <location>
        <position position="92"/>
    </location>
    <ligand>
        <name>NADP(+)</name>
        <dbReference type="ChEBI" id="CHEBI:58349"/>
    </ligand>
</feature>
<dbReference type="GO" id="GO:0008712">
    <property type="term" value="F:ADP-glyceromanno-heptose 6-epimerase activity"/>
    <property type="evidence" value="ECO:0007669"/>
    <property type="project" value="UniProtKB-UniRule"/>
</dbReference>
<feature type="active site" description="Proton acceptor" evidence="4">
    <location>
        <position position="139"/>
    </location>
</feature>
<feature type="binding site" evidence="4">
    <location>
        <position position="143"/>
    </location>
    <ligand>
        <name>NADP(+)</name>
        <dbReference type="ChEBI" id="CHEBI:58349"/>
    </ligand>
</feature>
<evidence type="ECO:0000256" key="2">
    <source>
        <dbReference type="ARBA" id="ARBA00023235"/>
    </source>
</evidence>
<comment type="similarity">
    <text evidence="4">Belongs to the NAD(P)-dependent epimerase/dehydratase family. HldD subfamily.</text>
</comment>
<feature type="binding site" evidence="4">
    <location>
        <begin position="75"/>
        <end position="79"/>
    </location>
    <ligand>
        <name>NADP(+)</name>
        <dbReference type="ChEBI" id="CHEBI:58349"/>
    </ligand>
</feature>
<dbReference type="HAMAP" id="MF_01601">
    <property type="entry name" value="Heptose_epimerase"/>
    <property type="match status" value="1"/>
</dbReference>
<dbReference type="GO" id="GO:0097171">
    <property type="term" value="P:ADP-L-glycero-beta-D-manno-heptose biosynthetic process"/>
    <property type="evidence" value="ECO:0007669"/>
    <property type="project" value="UniProtKB-UniPathway"/>
</dbReference>
<dbReference type="NCBIfam" id="TIGR02197">
    <property type="entry name" value="heptose_epim"/>
    <property type="match status" value="1"/>
</dbReference>
<protein>
    <recommendedName>
        <fullName evidence="4">ADP-L-glycero-D-manno-heptose-6-epimerase</fullName>
        <ecNumber evidence="4">5.1.3.20</ecNumber>
    </recommendedName>
    <alternativeName>
        <fullName evidence="4">ADP-L-glycero-beta-D-manno-heptose-6-epimerase</fullName>
        <shortName evidence="4">ADP-glyceromanno-heptose 6-epimerase</shortName>
        <shortName evidence="4">ADP-hep 6-epimerase</shortName>
        <shortName evidence="4">AGME</shortName>
    </alternativeName>
</protein>
<keyword evidence="1 4" id="KW-0521">NADP</keyword>
<dbReference type="Gene3D" id="3.90.25.10">
    <property type="entry name" value="UDP-galactose 4-epimerase, domain 1"/>
    <property type="match status" value="1"/>
</dbReference>
<dbReference type="GO" id="GO:0050661">
    <property type="term" value="F:NADP binding"/>
    <property type="evidence" value="ECO:0007669"/>
    <property type="project" value="InterPro"/>
</dbReference>
<keyword evidence="3 4" id="KW-0119">Carbohydrate metabolism</keyword>
<feature type="binding site" evidence="4">
    <location>
        <position position="177"/>
    </location>
    <ligand>
        <name>NADP(+)</name>
        <dbReference type="ChEBI" id="CHEBI:58349"/>
    </ligand>
</feature>
<dbReference type="AlphaFoldDB" id="A0A432MHQ5"/>
<feature type="binding site" evidence="4">
    <location>
        <begin position="31"/>
        <end position="32"/>
    </location>
    <ligand>
        <name>NADP(+)</name>
        <dbReference type="ChEBI" id="CHEBI:58349"/>
    </ligand>
</feature>
<dbReference type="Pfam" id="PF01370">
    <property type="entry name" value="Epimerase"/>
    <property type="match status" value="1"/>
</dbReference>
<evidence type="ECO:0000256" key="4">
    <source>
        <dbReference type="HAMAP-Rule" id="MF_01601"/>
    </source>
</evidence>
<feature type="binding site" evidence="4">
    <location>
        <position position="277"/>
    </location>
    <ligand>
        <name>substrate</name>
    </ligand>
</feature>
<feature type="binding site" evidence="4">
    <location>
        <position position="38"/>
    </location>
    <ligand>
        <name>NADP(+)</name>
        <dbReference type="ChEBI" id="CHEBI:58349"/>
    </ligand>
</feature>
<keyword evidence="7" id="KW-1185">Reference proteome</keyword>
<evidence type="ECO:0000313" key="7">
    <source>
        <dbReference type="Proteomes" id="UP000280296"/>
    </source>
</evidence>
<dbReference type="OrthoDB" id="258549at2"/>
<dbReference type="RefSeq" id="WP_126726361.1">
    <property type="nucleotide sequence ID" value="NZ_RYZH01000029.1"/>
</dbReference>
<dbReference type="CDD" id="cd05248">
    <property type="entry name" value="ADP_GME_SDR_e"/>
    <property type="match status" value="1"/>
</dbReference>
<accession>A0A432MHQ5</accession>
<reference evidence="6 7" key="1">
    <citation type="submission" date="2018-12" db="EMBL/GenBank/DDBJ databases">
        <authorList>
            <person name="Toschakov S.V."/>
        </authorList>
    </citation>
    <scope>NUCLEOTIDE SEQUENCE [LARGE SCALE GENOMIC DNA]</scope>
    <source>
        <strain evidence="6 7">GM2012</strain>
    </source>
</reference>
<comment type="catalytic activity">
    <reaction evidence="4">
        <text>ADP-D-glycero-beta-D-manno-heptose = ADP-L-glycero-beta-D-manno-heptose</text>
        <dbReference type="Rhea" id="RHEA:17577"/>
        <dbReference type="ChEBI" id="CHEBI:59967"/>
        <dbReference type="ChEBI" id="CHEBI:61506"/>
        <dbReference type="EC" id="5.1.3.20"/>
    </reaction>
</comment>
<dbReference type="EC" id="5.1.3.20" evidence="4"/>
<name>A0A432MHQ5_9BACT</name>
<evidence type="ECO:0000256" key="1">
    <source>
        <dbReference type="ARBA" id="ARBA00022857"/>
    </source>
</evidence>
<comment type="caution">
    <text evidence="4">Lacks conserved residue(s) required for the propagation of feature annotation.</text>
</comment>